<keyword evidence="1" id="KW-1133">Transmembrane helix</keyword>
<accession>A0A022QIS9</accession>
<evidence type="ECO:0000313" key="4">
    <source>
        <dbReference type="Proteomes" id="UP000030748"/>
    </source>
</evidence>
<protein>
    <recommendedName>
        <fullName evidence="2">DUF4408 domain-containing protein</fullName>
    </recommendedName>
</protein>
<dbReference type="STRING" id="4155.A0A022QIS9"/>
<evidence type="ECO:0000313" key="3">
    <source>
        <dbReference type="EMBL" id="EYU27891.1"/>
    </source>
</evidence>
<gene>
    <name evidence="3" type="ORF">MIMGU_mgv1a018495mg</name>
</gene>
<evidence type="ECO:0000259" key="2">
    <source>
        <dbReference type="Pfam" id="PF14364"/>
    </source>
</evidence>
<evidence type="ECO:0000256" key="1">
    <source>
        <dbReference type="SAM" id="Phobius"/>
    </source>
</evidence>
<keyword evidence="4" id="KW-1185">Reference proteome</keyword>
<dbReference type="PANTHER" id="PTHR35762:SF2">
    <property type="entry name" value="TRANSMEMBRANE PROTEIN"/>
    <property type="match status" value="1"/>
</dbReference>
<dbReference type="EMBL" id="KI631456">
    <property type="protein sequence ID" value="EYU27891.1"/>
    <property type="molecule type" value="Genomic_DNA"/>
</dbReference>
<dbReference type="PhylomeDB" id="A0A022QIS9"/>
<feature type="transmembrane region" description="Helical" evidence="1">
    <location>
        <begin position="63"/>
        <end position="82"/>
    </location>
</feature>
<feature type="domain" description="DUF4408" evidence="2">
    <location>
        <begin position="65"/>
        <end position="86"/>
    </location>
</feature>
<dbReference type="Pfam" id="PF14364">
    <property type="entry name" value="DUF4408"/>
    <property type="match status" value="1"/>
</dbReference>
<dbReference type="PANTHER" id="PTHR35762">
    <property type="entry name" value="TRANSMEMBRANE PROTEIN"/>
    <property type="match status" value="1"/>
</dbReference>
<reference evidence="3 4" key="1">
    <citation type="journal article" date="2013" name="Proc. Natl. Acad. Sci. U.S.A.">
        <title>Fine-scale variation in meiotic recombination in Mimulus inferred from population shotgun sequencing.</title>
        <authorList>
            <person name="Hellsten U."/>
            <person name="Wright K.M."/>
            <person name="Jenkins J."/>
            <person name="Shu S."/>
            <person name="Yuan Y."/>
            <person name="Wessler S.R."/>
            <person name="Schmutz J."/>
            <person name="Willis J.H."/>
            <person name="Rokhsar D.S."/>
        </authorList>
    </citation>
    <scope>NUCLEOTIDE SEQUENCE [LARGE SCALE GENOMIC DNA]</scope>
    <source>
        <strain evidence="4">cv. DUN x IM62</strain>
    </source>
</reference>
<dbReference type="AlphaFoldDB" id="A0A022QIS9"/>
<keyword evidence="1" id="KW-0812">Transmembrane</keyword>
<feature type="transmembrane region" description="Helical" evidence="1">
    <location>
        <begin position="20"/>
        <end position="43"/>
    </location>
</feature>
<organism evidence="3 4">
    <name type="scientific">Erythranthe guttata</name>
    <name type="common">Yellow monkey flower</name>
    <name type="synonym">Mimulus guttatus</name>
    <dbReference type="NCBI Taxonomy" id="4155"/>
    <lineage>
        <taxon>Eukaryota</taxon>
        <taxon>Viridiplantae</taxon>
        <taxon>Streptophyta</taxon>
        <taxon>Embryophyta</taxon>
        <taxon>Tracheophyta</taxon>
        <taxon>Spermatophyta</taxon>
        <taxon>Magnoliopsida</taxon>
        <taxon>eudicotyledons</taxon>
        <taxon>Gunneridae</taxon>
        <taxon>Pentapetalae</taxon>
        <taxon>asterids</taxon>
        <taxon>lamiids</taxon>
        <taxon>Lamiales</taxon>
        <taxon>Phrymaceae</taxon>
        <taxon>Erythranthe</taxon>
    </lineage>
</organism>
<sequence>MKAEKIEAMKKNNKRAQFLYNLILYSLTSLITCLFFSYPFNWFPSSMKHLILFYLETTDFSDFVNPKSLFVVANLIIFILIGESKLSSSRYSSPASDVYDEYIRRNRSRLKLNSSDDEAVIIKEDPEEEVHASMQSVKLCEEKKHGNIIKKREIRVSRSRQYYQKEKKSNSGGMRVSKSEVWGESEIAKMEKKMEERESIIPKEELDKRVEDFISRVNKQRLLEAKLEQLIM</sequence>
<dbReference type="Proteomes" id="UP000030748">
    <property type="component" value="Unassembled WGS sequence"/>
</dbReference>
<dbReference type="eggNOG" id="ENOG502S0IX">
    <property type="taxonomic scope" value="Eukaryota"/>
</dbReference>
<keyword evidence="1" id="KW-0472">Membrane</keyword>
<proteinExistence type="predicted"/>
<name>A0A022QIS9_ERYGU</name>
<dbReference type="InterPro" id="IPR025520">
    <property type="entry name" value="DUF4408"/>
</dbReference>